<dbReference type="Gene3D" id="2.180.10.10">
    <property type="entry name" value="RHS repeat-associated core"/>
    <property type="match status" value="1"/>
</dbReference>
<dbReference type="STRING" id="338188.ERS852397_03177"/>
<dbReference type="NCBIfam" id="TIGR03696">
    <property type="entry name" value="Rhs_assc_core"/>
    <property type="match status" value="1"/>
</dbReference>
<evidence type="ECO:0000313" key="4">
    <source>
        <dbReference type="Proteomes" id="UP000095517"/>
    </source>
</evidence>
<dbReference type="InterPro" id="IPR056823">
    <property type="entry name" value="TEN-like_YD-shell"/>
</dbReference>
<dbReference type="Pfam" id="PF15659">
    <property type="entry name" value="Toxin-JAB1"/>
    <property type="match status" value="1"/>
</dbReference>
<dbReference type="RefSeq" id="WP_022275814.1">
    <property type="nucleotide sequence ID" value="NZ_CAXTMC010000001.1"/>
</dbReference>
<organism evidence="3 4">
    <name type="scientific">Bacteroides finegoldii</name>
    <dbReference type="NCBI Taxonomy" id="338188"/>
    <lineage>
        <taxon>Bacteria</taxon>
        <taxon>Pseudomonadati</taxon>
        <taxon>Bacteroidota</taxon>
        <taxon>Bacteroidia</taxon>
        <taxon>Bacteroidales</taxon>
        <taxon>Bacteroidaceae</taxon>
        <taxon>Bacteroides</taxon>
    </lineage>
</organism>
<dbReference type="PANTHER" id="PTHR32305:SF15">
    <property type="entry name" value="PROTEIN RHSA-RELATED"/>
    <property type="match status" value="1"/>
</dbReference>
<evidence type="ECO:0000313" key="3">
    <source>
        <dbReference type="EMBL" id="CUO95139.1"/>
    </source>
</evidence>
<reference evidence="3 4" key="1">
    <citation type="submission" date="2015-09" db="EMBL/GenBank/DDBJ databases">
        <authorList>
            <consortium name="Pathogen Informatics"/>
        </authorList>
    </citation>
    <scope>NUCLEOTIDE SEQUENCE [LARGE SCALE GENOMIC DNA]</scope>
    <source>
        <strain evidence="3 4">2789STDY5608840</strain>
    </source>
</reference>
<keyword evidence="1" id="KW-0677">Repeat</keyword>
<name>A0A174JDF2_9BACE</name>
<dbReference type="InterPro" id="IPR028218">
    <property type="entry name" value="Toxin-JAB1"/>
</dbReference>
<accession>A0A174JDF2</accession>
<dbReference type="InterPro" id="IPR050708">
    <property type="entry name" value="T6SS_VgrG/RHS"/>
</dbReference>
<dbReference type="EMBL" id="CYZH01000021">
    <property type="protein sequence ID" value="CUO95139.1"/>
    <property type="molecule type" value="Genomic_DNA"/>
</dbReference>
<sequence length="324" mass="36555">MIYENGVAAWLLTESGYITLADDKYHYYLKDHQGNNRVVVDETGNVEEVNDYYPFGGLMSSSSNSVQPYKYNGKELDRKGGLDWYDYGARHYDAAVGRWHAVDPSSEKYYGWSPYTYCKNSPVLRIDLDGKDDYVVTKSGRLFNETPKNMRNRSSTDNLASFGDRSKSIKVKAGLLGNMYNSQKGNAYIKAYGSTQDLETAAAVFKFAADNTSVEWKLDVYDDNSIKTAVVVTDKSEYSVNGTYAQKQLQIEGERIIDIHSHLSGGTKGGAGNDFNLAKPKRKNAVYIRDSGKEGMLYEYNNKKSQIKSIPIFSKEDLLQYIRK</sequence>
<dbReference type="AlphaFoldDB" id="A0A174JDF2"/>
<dbReference type="InterPro" id="IPR022385">
    <property type="entry name" value="Rhs_assc_core"/>
</dbReference>
<feature type="domain" description="Teneurin-like YD-shell" evidence="2">
    <location>
        <begin position="23"/>
        <end position="103"/>
    </location>
</feature>
<protein>
    <submittedName>
        <fullName evidence="3">Cell wall-associated protein</fullName>
    </submittedName>
</protein>
<evidence type="ECO:0000256" key="1">
    <source>
        <dbReference type="ARBA" id="ARBA00022737"/>
    </source>
</evidence>
<dbReference type="Proteomes" id="UP000095517">
    <property type="component" value="Unassembled WGS sequence"/>
</dbReference>
<proteinExistence type="predicted"/>
<dbReference type="Pfam" id="PF25023">
    <property type="entry name" value="TEN_YD-shell"/>
    <property type="match status" value="1"/>
</dbReference>
<dbReference type="PANTHER" id="PTHR32305">
    <property type="match status" value="1"/>
</dbReference>
<evidence type="ECO:0000259" key="2">
    <source>
        <dbReference type="Pfam" id="PF25023"/>
    </source>
</evidence>
<gene>
    <name evidence="3" type="ORF">ERS852397_03177</name>
</gene>